<name>Q6J2Q1_9CAUD</name>
<dbReference type="RefSeq" id="YP_004300673.1">
    <property type="nucleotide sequence ID" value="NC_015250.1"/>
</dbReference>
<dbReference type="Pfam" id="PF09116">
    <property type="entry name" value="gp45-slide_C"/>
    <property type="match status" value="1"/>
</dbReference>
<evidence type="ECO:0000259" key="3">
    <source>
        <dbReference type="Pfam" id="PF09116"/>
    </source>
</evidence>
<dbReference type="Proteomes" id="UP000000330">
    <property type="component" value="Segment"/>
</dbReference>
<dbReference type="GeneID" id="10323079"/>
<dbReference type="GO" id="GO:0039693">
    <property type="term" value="P:viral DNA genome replication"/>
    <property type="evidence" value="ECO:0007669"/>
    <property type="project" value="UniProtKB-UniRule"/>
</dbReference>
<keyword evidence="5" id="KW-1185">Reference proteome</keyword>
<evidence type="ECO:0000256" key="1">
    <source>
        <dbReference type="HAMAP-Rule" id="MF_04161"/>
    </source>
</evidence>
<dbReference type="Pfam" id="PF02916">
    <property type="entry name" value="DNA_PPF"/>
    <property type="match status" value="1"/>
</dbReference>
<organism evidence="4 5">
    <name type="scientific">Acinetobacter phage 133</name>
    <dbReference type="NCBI Taxonomy" id="2919552"/>
    <lineage>
        <taxon>Viruses</taxon>
        <taxon>Duplodnaviria</taxon>
        <taxon>Heunggongvirae</taxon>
        <taxon>Uroviricota</taxon>
        <taxon>Caudoviricetes</taxon>
        <taxon>Pantevenvirales</taxon>
        <taxon>Straboviridae</taxon>
        <taxon>Tevenvirinae</taxon>
        <taxon>Centumtrigintavirus</taxon>
        <taxon>Centumtrigintavirus cv133</taxon>
        <taxon>Acinetobacter virus 133</taxon>
    </lineage>
</organism>
<dbReference type="InterPro" id="IPR046389">
    <property type="entry name" value="Sliding_clamp_T4"/>
</dbReference>
<evidence type="ECO:0000313" key="4">
    <source>
        <dbReference type="EMBL" id="AAT38482.1"/>
    </source>
</evidence>
<dbReference type="HAMAP" id="MF_04161">
    <property type="entry name" value="Sliding_clamp_T4"/>
    <property type="match status" value="1"/>
</dbReference>
<sequence>MKFSKNTIAVLKNFATINPSIHLTPGNLVRTANRATTNYAHATIEDNIDIECAIHDLAGFLSILQLADADANVTVVDGSLAIRGERSVIYWPTIDVEKILTPARTAVFPPGTIEFELKSDDWSQFTRVSRALAVDLIAVSKKDDRIVMDGYNRITDADLANPLVSLDMGPCPVNTPFKFVLHMQNMKIPVDDYKVKFFAKDKQIASCFESASALHIISVEKTSSHSF</sequence>
<reference evidence="4 5" key="1">
    <citation type="journal article" date="2010" name="Virol. J.">
        <title>Genomes of the T4-related bacteriophages as windows on microbial genome evolution.</title>
        <authorList>
            <person name="Petrov V.M."/>
            <person name="Ratnayaka S."/>
            <person name="Nolan J.M."/>
            <person name="Miller E.S."/>
            <person name="Karam J.D."/>
        </authorList>
    </citation>
    <scope>NUCLEOTIDE SEQUENCE [LARGE SCALE GENOMIC DNA]</scope>
    <source>
        <strain evidence="4">Acj133</strain>
    </source>
</reference>
<accession>Q6J2Q1</accession>
<evidence type="ECO:0000313" key="5">
    <source>
        <dbReference type="Proteomes" id="UP000000330"/>
    </source>
</evidence>
<keyword evidence="1" id="KW-1194">Viral DNA replication</keyword>
<comment type="subunit">
    <text evidence="1">Homotrimer. Interacts with the viral DNA polymerase; this interaction constitutes the polymerase holoenzyme. Interacts with the sliding-clamp-loader; this interaction allows the sliding-clamp-loader to open the sliding clamp. Interacts with the viral DNA ligase. Part of the replicase complex that includes the DNA polymerase, the polymerase clamp, the clamp loader complex, the single-stranded DNA binding protein, the primase, the helicase and the helicase assembly factor. Interacts with the viral RNA polymerase (RNAP). Part of the transcription activation complex containing host RNAP, the viral RNA polymerase sigma-like factor, the late transcription coactivator, and the sliding clamp.</text>
</comment>
<keyword evidence="1" id="KW-0235">DNA replication</keyword>
<dbReference type="SUPFAM" id="SSF55979">
    <property type="entry name" value="DNA clamp"/>
    <property type="match status" value="2"/>
</dbReference>
<dbReference type="InterPro" id="IPR004190">
    <property type="entry name" value="DNA_pol_proc_fac"/>
</dbReference>
<protein>
    <recommendedName>
        <fullName evidence="1">Sliding clamp</fullName>
    </recommendedName>
    <alternativeName>
        <fullName evidence="1">DNA polymerase accessory protein Gp45</fullName>
    </alternativeName>
    <alternativeName>
        <fullName evidence="1">DNA polymerase clamp</fullName>
    </alternativeName>
</protein>
<dbReference type="GO" id="GO:0006260">
    <property type="term" value="P:DNA replication"/>
    <property type="evidence" value="ECO:0007669"/>
    <property type="project" value="UniProtKB-KW"/>
</dbReference>
<dbReference type="GO" id="GO:0019083">
    <property type="term" value="P:viral transcription"/>
    <property type="evidence" value="ECO:0007669"/>
    <property type="project" value="UniProtKB-UniRule"/>
</dbReference>
<keyword evidence="1" id="KW-1195">Viral transcription</keyword>
<proteinExistence type="inferred from homology"/>
<dbReference type="GO" id="GO:0030337">
    <property type="term" value="F:DNA polymerase processivity factor activity"/>
    <property type="evidence" value="ECO:0007669"/>
    <property type="project" value="UniProtKB-UniRule"/>
</dbReference>
<feature type="domain" description="Sliding clamp C-terminal" evidence="3">
    <location>
        <begin position="114"/>
        <end position="220"/>
    </location>
</feature>
<comment type="similarity">
    <text evidence="1">Belongs to the Tevenvirinae sliding clamp family.</text>
</comment>
<dbReference type="InterPro" id="IPR015200">
    <property type="entry name" value="Sliding_clamp_C"/>
</dbReference>
<dbReference type="KEGG" id="vg:10323079"/>
<feature type="domain" description="DNA polymerase processivity factor" evidence="2">
    <location>
        <begin position="1"/>
        <end position="73"/>
    </location>
</feature>
<evidence type="ECO:0000259" key="2">
    <source>
        <dbReference type="Pfam" id="PF02916"/>
    </source>
</evidence>
<dbReference type="Gene3D" id="3.70.10.10">
    <property type="match status" value="1"/>
</dbReference>
<gene>
    <name evidence="4" type="primary">45</name>
    <name evidence="4" type="ORF">Acj133p092</name>
</gene>
<comment type="function">
    <text evidence="1">Sliding clamp that encircles the genomic DNA and links the DNA polymerase to the template to control the processivity of DNA synthesis. Responsible for tethering the catalytic subunit of DNA polymerase to DNA during high-speed replication. Interaction with the sliding-clamp-loader opens the sliding clamp so that it can be loaded around the DNA template. During transcription, encircles the DNA and tethers host RNA polymerase (RNAP) to it.</text>
</comment>
<dbReference type="InterPro" id="IPR046938">
    <property type="entry name" value="DNA_clamp_sf"/>
</dbReference>
<dbReference type="EMBL" id="HM114315">
    <property type="protein sequence ID" value="AAT38482.1"/>
    <property type="molecule type" value="Genomic_DNA"/>
</dbReference>